<evidence type="ECO:0000313" key="2">
    <source>
        <dbReference type="Proteomes" id="UP000295252"/>
    </source>
</evidence>
<dbReference type="Proteomes" id="UP000295252">
    <property type="component" value="Chromosome VIII"/>
</dbReference>
<sequence>MQKATKSKRRLATRFTRFKKRTGTSLLFKLEKPTYFSVFKDERRCFYLFKGLVCAGEVHPPSSGLNQTDGIN</sequence>
<dbReference type="Gramene" id="CDP06627">
    <property type="protein sequence ID" value="CDP06627"/>
    <property type="gene ID" value="GSCOC_T00023541001"/>
</dbReference>
<dbReference type="InParanoid" id="A0A068UEE2"/>
<reference evidence="2" key="1">
    <citation type="journal article" date="2014" name="Science">
        <title>The coffee genome provides insight into the convergent evolution of caffeine biosynthesis.</title>
        <authorList>
            <person name="Denoeud F."/>
            <person name="Carretero-Paulet L."/>
            <person name="Dereeper A."/>
            <person name="Droc G."/>
            <person name="Guyot R."/>
            <person name="Pietrella M."/>
            <person name="Zheng C."/>
            <person name="Alberti A."/>
            <person name="Anthony F."/>
            <person name="Aprea G."/>
            <person name="Aury J.M."/>
            <person name="Bento P."/>
            <person name="Bernard M."/>
            <person name="Bocs S."/>
            <person name="Campa C."/>
            <person name="Cenci A."/>
            <person name="Combes M.C."/>
            <person name="Crouzillat D."/>
            <person name="Da Silva C."/>
            <person name="Daddiego L."/>
            <person name="De Bellis F."/>
            <person name="Dussert S."/>
            <person name="Garsmeur O."/>
            <person name="Gayraud T."/>
            <person name="Guignon V."/>
            <person name="Jahn K."/>
            <person name="Jamilloux V."/>
            <person name="Joet T."/>
            <person name="Labadie K."/>
            <person name="Lan T."/>
            <person name="Leclercq J."/>
            <person name="Lepelley M."/>
            <person name="Leroy T."/>
            <person name="Li L.T."/>
            <person name="Librado P."/>
            <person name="Lopez L."/>
            <person name="Munoz A."/>
            <person name="Noel B."/>
            <person name="Pallavicini A."/>
            <person name="Perrotta G."/>
            <person name="Poncet V."/>
            <person name="Pot D."/>
            <person name="Priyono X."/>
            <person name="Rigoreau M."/>
            <person name="Rouard M."/>
            <person name="Rozas J."/>
            <person name="Tranchant-Dubreuil C."/>
            <person name="VanBuren R."/>
            <person name="Zhang Q."/>
            <person name="Andrade A.C."/>
            <person name="Argout X."/>
            <person name="Bertrand B."/>
            <person name="de Kochko A."/>
            <person name="Graziosi G."/>
            <person name="Henry R.J."/>
            <person name="Jayarama X."/>
            <person name="Ming R."/>
            <person name="Nagai C."/>
            <person name="Rounsley S."/>
            <person name="Sankoff D."/>
            <person name="Giuliano G."/>
            <person name="Albert V.A."/>
            <person name="Wincker P."/>
            <person name="Lashermes P."/>
        </authorList>
    </citation>
    <scope>NUCLEOTIDE SEQUENCE [LARGE SCALE GENOMIC DNA]</scope>
    <source>
        <strain evidence="2">cv. DH200-94</strain>
    </source>
</reference>
<keyword evidence="2" id="KW-1185">Reference proteome</keyword>
<organism evidence="1 2">
    <name type="scientific">Coffea canephora</name>
    <name type="common">Robusta coffee</name>
    <dbReference type="NCBI Taxonomy" id="49390"/>
    <lineage>
        <taxon>Eukaryota</taxon>
        <taxon>Viridiplantae</taxon>
        <taxon>Streptophyta</taxon>
        <taxon>Embryophyta</taxon>
        <taxon>Tracheophyta</taxon>
        <taxon>Spermatophyta</taxon>
        <taxon>Magnoliopsida</taxon>
        <taxon>eudicotyledons</taxon>
        <taxon>Gunneridae</taxon>
        <taxon>Pentapetalae</taxon>
        <taxon>asterids</taxon>
        <taxon>lamiids</taxon>
        <taxon>Gentianales</taxon>
        <taxon>Rubiaceae</taxon>
        <taxon>Ixoroideae</taxon>
        <taxon>Gardenieae complex</taxon>
        <taxon>Bertiereae - Coffeeae clade</taxon>
        <taxon>Coffeeae</taxon>
        <taxon>Coffea</taxon>
    </lineage>
</organism>
<evidence type="ECO:0000313" key="1">
    <source>
        <dbReference type="EMBL" id="CDP06627.1"/>
    </source>
</evidence>
<gene>
    <name evidence="1" type="ORF">GSCOC_T00023541001</name>
</gene>
<protein>
    <submittedName>
        <fullName evidence="1">Uncharacterized protein</fullName>
    </submittedName>
</protein>
<name>A0A068UEE2_COFCA</name>
<proteinExistence type="predicted"/>
<dbReference type="AlphaFoldDB" id="A0A068UEE2"/>
<accession>A0A068UEE2</accession>
<dbReference type="EMBL" id="HG739106">
    <property type="protein sequence ID" value="CDP06627.1"/>
    <property type="molecule type" value="Genomic_DNA"/>
</dbReference>